<dbReference type="SUPFAM" id="SSF50447">
    <property type="entry name" value="Translation proteins"/>
    <property type="match status" value="1"/>
</dbReference>
<keyword evidence="6" id="KW-0342">GTP-binding</keyword>
<dbReference type="PROSITE" id="PS51722">
    <property type="entry name" value="G_TR_2"/>
    <property type="match status" value="1"/>
</dbReference>
<feature type="compositionally biased region" description="Acidic residues" evidence="7">
    <location>
        <begin position="138"/>
        <end position="154"/>
    </location>
</feature>
<name>A0A6V2PLH0_9STRA</name>
<dbReference type="Pfam" id="PF00009">
    <property type="entry name" value="GTP_EFTU"/>
    <property type="match status" value="1"/>
</dbReference>
<comment type="similarity">
    <text evidence="3">Belongs to the TRAFAC class translation factor GTPase superfamily. Classic translation factor GTPase family. EF-Tu/EF-1A subfamily.</text>
</comment>
<sequence length="599" mass="66419">MSFNPNASEWKPSVSASAWTPGQGFTAPAPAPAPTPAPAPAPPAREESQESDIDENDPLWKLVLKIAGGDRERAMKMISDPDSLTQYPEVEALLASMPAEDDAMDTAQDDWESEQLAKEMDSKMAIDEDKKPAAPKEPEEEEEDEVIEVDDAPEGDPREHLNLVFIGHVDAGKSTLSGNILYITENVDKRTIERYEREAKERNRESWFLAFIMDTNEEERAKGKTVEVGRAHFETEVKRYTILDAPGHKNYVPNMIMGASQADIGVLVISARKGEFETGFDRGGQTREHALLAKTLGVSYLVVVINKMDDPTVQWDKQRFDECVTKLRPFLKSCGFVIKREVKFIPISGLTGANIKDTVSPSVCPWWSKCVANADNNTPQPTLMSLLDSLELKGRDPDAPLRIPVLDRYTDRGTIAMGKVESGTVRPGQKVVLMPTRNTYKIDAVWANEEPVKCARPGENVLIKLGGGCGIEDILKGFVICTNPPCRAVSKLICDIALMDLPEHARIFTAGFQSMFHAHCCEEECTVTKIFETTNSKGQVQKLPRFANVGMRIVCMIEVARSVPIETFEDKPFLGRFTLRTEGKTVAIGKIKKLPPKKD</sequence>
<dbReference type="EMBL" id="HBNS01058654">
    <property type="protein sequence ID" value="CAE4663999.1"/>
    <property type="molecule type" value="Transcribed_RNA"/>
</dbReference>
<evidence type="ECO:0000256" key="5">
    <source>
        <dbReference type="ARBA" id="ARBA00022741"/>
    </source>
</evidence>
<dbReference type="InterPro" id="IPR004161">
    <property type="entry name" value="EFTu-like_2"/>
</dbReference>
<dbReference type="PRINTS" id="PR00315">
    <property type="entry name" value="ELONGATNFCT"/>
</dbReference>
<keyword evidence="4" id="KW-0963">Cytoplasm</keyword>
<dbReference type="InterPro" id="IPR054696">
    <property type="entry name" value="GTP-eEF1A_C"/>
</dbReference>
<gene>
    <name evidence="9" type="ORF">DBRI00130_LOCUS42175</name>
    <name evidence="10" type="ORF">DBRI00130_LOCUS42176</name>
</gene>
<feature type="region of interest" description="Disordered" evidence="7">
    <location>
        <begin position="123"/>
        <end position="156"/>
    </location>
</feature>
<evidence type="ECO:0000256" key="1">
    <source>
        <dbReference type="ARBA" id="ARBA00004229"/>
    </source>
</evidence>
<dbReference type="GO" id="GO:0005525">
    <property type="term" value="F:GTP binding"/>
    <property type="evidence" value="ECO:0007669"/>
    <property type="project" value="UniProtKB-KW"/>
</dbReference>
<dbReference type="InterPro" id="IPR050100">
    <property type="entry name" value="TRAFAC_GTPase_members"/>
</dbReference>
<feature type="compositionally biased region" description="Basic and acidic residues" evidence="7">
    <location>
        <begin position="123"/>
        <end position="137"/>
    </location>
</feature>
<dbReference type="CDD" id="cd03704">
    <property type="entry name" value="eRF3_C_III"/>
    <property type="match status" value="1"/>
</dbReference>
<dbReference type="PANTHER" id="PTHR23115">
    <property type="entry name" value="TRANSLATION FACTOR"/>
    <property type="match status" value="1"/>
</dbReference>
<protein>
    <recommendedName>
        <fullName evidence="8">Tr-type G domain-containing protein</fullName>
    </recommendedName>
</protein>
<dbReference type="FunFam" id="3.40.50.300:FF:000862">
    <property type="entry name" value="Eukaryotic peptide chain release factor GTP-binding subunit ERF3A"/>
    <property type="match status" value="1"/>
</dbReference>
<dbReference type="AlphaFoldDB" id="A0A6V2PLH0"/>
<dbReference type="FunFam" id="2.40.30.10:FF:000020">
    <property type="entry name" value="Translation elongation factor EF-1"/>
    <property type="match status" value="1"/>
</dbReference>
<reference evidence="9" key="1">
    <citation type="submission" date="2021-01" db="EMBL/GenBank/DDBJ databases">
        <authorList>
            <person name="Corre E."/>
            <person name="Pelletier E."/>
            <person name="Niang G."/>
            <person name="Scheremetjew M."/>
            <person name="Finn R."/>
            <person name="Kale V."/>
            <person name="Holt S."/>
            <person name="Cochrane G."/>
            <person name="Meng A."/>
            <person name="Brown T."/>
            <person name="Cohen L."/>
        </authorList>
    </citation>
    <scope>NUCLEOTIDE SEQUENCE</scope>
    <source>
        <strain evidence="9">GSO104</strain>
    </source>
</reference>
<feature type="domain" description="Tr-type G" evidence="8">
    <location>
        <begin position="158"/>
        <end position="398"/>
    </location>
</feature>
<dbReference type="Gene3D" id="3.40.50.300">
    <property type="entry name" value="P-loop containing nucleotide triphosphate hydrolases"/>
    <property type="match status" value="1"/>
</dbReference>
<dbReference type="InterPro" id="IPR009000">
    <property type="entry name" value="Transl_B-barrel_sf"/>
</dbReference>
<dbReference type="Pfam" id="PF03144">
    <property type="entry name" value="GTP_EFTU_D2"/>
    <property type="match status" value="1"/>
</dbReference>
<dbReference type="GO" id="GO:0003924">
    <property type="term" value="F:GTPase activity"/>
    <property type="evidence" value="ECO:0007669"/>
    <property type="project" value="InterPro"/>
</dbReference>
<dbReference type="GO" id="GO:0009507">
    <property type="term" value="C:chloroplast"/>
    <property type="evidence" value="ECO:0007669"/>
    <property type="project" value="UniProtKB-SubCell"/>
</dbReference>
<feature type="region of interest" description="Disordered" evidence="7">
    <location>
        <begin position="1"/>
        <end position="59"/>
    </location>
</feature>
<dbReference type="InterPro" id="IPR009001">
    <property type="entry name" value="Transl_elong_EF1A/Init_IF2_C"/>
</dbReference>
<dbReference type="Gene3D" id="2.40.30.10">
    <property type="entry name" value="Translation factors"/>
    <property type="match status" value="2"/>
</dbReference>
<comment type="subcellular location">
    <subcellularLocation>
        <location evidence="2">Cytoplasm</location>
    </subcellularLocation>
    <subcellularLocation>
        <location evidence="1">Plastid</location>
        <location evidence="1">Chloroplast</location>
    </subcellularLocation>
</comment>
<evidence type="ECO:0000256" key="7">
    <source>
        <dbReference type="SAM" id="MobiDB-lite"/>
    </source>
</evidence>
<evidence type="ECO:0000313" key="9">
    <source>
        <dbReference type="EMBL" id="CAE4663999.1"/>
    </source>
</evidence>
<evidence type="ECO:0000313" key="10">
    <source>
        <dbReference type="EMBL" id="CAE4664002.1"/>
    </source>
</evidence>
<dbReference type="PROSITE" id="PS00301">
    <property type="entry name" value="G_TR_1"/>
    <property type="match status" value="1"/>
</dbReference>
<accession>A0A6V2PLH0</accession>
<dbReference type="SUPFAM" id="SSF50465">
    <property type="entry name" value="EF-Tu/eEF-1alpha/eIF2-gamma C-terminal domain"/>
    <property type="match status" value="1"/>
</dbReference>
<proteinExistence type="inferred from homology"/>
<dbReference type="InterPro" id="IPR000795">
    <property type="entry name" value="T_Tr_GTP-bd_dom"/>
</dbReference>
<dbReference type="InterPro" id="IPR027417">
    <property type="entry name" value="P-loop_NTPase"/>
</dbReference>
<feature type="compositionally biased region" description="Pro residues" evidence="7">
    <location>
        <begin position="29"/>
        <end position="43"/>
    </location>
</feature>
<dbReference type="CDD" id="cd04089">
    <property type="entry name" value="eRF3_II"/>
    <property type="match status" value="1"/>
</dbReference>
<evidence type="ECO:0000256" key="4">
    <source>
        <dbReference type="ARBA" id="ARBA00022490"/>
    </source>
</evidence>
<evidence type="ECO:0000256" key="3">
    <source>
        <dbReference type="ARBA" id="ARBA00007249"/>
    </source>
</evidence>
<evidence type="ECO:0000256" key="2">
    <source>
        <dbReference type="ARBA" id="ARBA00004496"/>
    </source>
</evidence>
<evidence type="ECO:0000256" key="6">
    <source>
        <dbReference type="ARBA" id="ARBA00023134"/>
    </source>
</evidence>
<dbReference type="CDD" id="cd01883">
    <property type="entry name" value="EF1_alpha"/>
    <property type="match status" value="1"/>
</dbReference>
<evidence type="ECO:0000259" key="8">
    <source>
        <dbReference type="PROSITE" id="PS51722"/>
    </source>
</evidence>
<dbReference type="Pfam" id="PF22594">
    <property type="entry name" value="GTP-eEF1A_C"/>
    <property type="match status" value="1"/>
</dbReference>
<dbReference type="InterPro" id="IPR031157">
    <property type="entry name" value="G_TR_CS"/>
</dbReference>
<keyword evidence="5" id="KW-0547">Nucleotide-binding</keyword>
<dbReference type="SUPFAM" id="SSF52540">
    <property type="entry name" value="P-loop containing nucleoside triphosphate hydrolases"/>
    <property type="match status" value="1"/>
</dbReference>
<organism evidence="9">
    <name type="scientific">Ditylum brightwellii</name>
    <dbReference type="NCBI Taxonomy" id="49249"/>
    <lineage>
        <taxon>Eukaryota</taxon>
        <taxon>Sar</taxon>
        <taxon>Stramenopiles</taxon>
        <taxon>Ochrophyta</taxon>
        <taxon>Bacillariophyta</taxon>
        <taxon>Mediophyceae</taxon>
        <taxon>Lithodesmiophycidae</taxon>
        <taxon>Lithodesmiales</taxon>
        <taxon>Lithodesmiaceae</taxon>
        <taxon>Ditylum</taxon>
    </lineage>
</organism>
<dbReference type="EMBL" id="HBNS01058655">
    <property type="protein sequence ID" value="CAE4664002.1"/>
    <property type="molecule type" value="Transcribed_RNA"/>
</dbReference>